<dbReference type="InterPro" id="IPR002182">
    <property type="entry name" value="NB-ARC"/>
</dbReference>
<dbReference type="EC" id="3.2.2.6" evidence="1"/>
<dbReference type="GO" id="GO:0043531">
    <property type="term" value="F:ADP binding"/>
    <property type="evidence" value="ECO:0007669"/>
    <property type="project" value="InterPro"/>
</dbReference>
<evidence type="ECO:0000256" key="6">
    <source>
        <dbReference type="ARBA" id="ARBA00023027"/>
    </source>
</evidence>
<dbReference type="SMART" id="SM00255">
    <property type="entry name" value="TIR"/>
    <property type="match status" value="1"/>
</dbReference>
<dbReference type="InterPro" id="IPR058546">
    <property type="entry name" value="RPS4B/Roq1-like_LRR"/>
</dbReference>
<dbReference type="GO" id="GO:0061809">
    <property type="term" value="F:NAD+ nucleosidase activity, cyclic ADP-ribose generating"/>
    <property type="evidence" value="ECO:0007669"/>
    <property type="project" value="UniProtKB-EC"/>
</dbReference>
<dbReference type="Pfam" id="PF01582">
    <property type="entry name" value="TIR"/>
    <property type="match status" value="1"/>
</dbReference>
<dbReference type="GO" id="GO:0006952">
    <property type="term" value="P:defense response"/>
    <property type="evidence" value="ECO:0007669"/>
    <property type="project" value="UniProtKB-KW"/>
</dbReference>
<evidence type="ECO:0000256" key="1">
    <source>
        <dbReference type="ARBA" id="ARBA00011982"/>
    </source>
</evidence>
<dbReference type="EMBL" id="JAXUIC010000007">
    <property type="protein sequence ID" value="KAK4583544.1"/>
    <property type="molecule type" value="Genomic_DNA"/>
</dbReference>
<dbReference type="Gene3D" id="3.40.50.300">
    <property type="entry name" value="P-loop containing nucleotide triphosphate hydrolases"/>
    <property type="match status" value="1"/>
</dbReference>
<dbReference type="FunFam" id="1.10.8.430:FF:000002">
    <property type="entry name" value="Disease resistance protein (TIR-NBS-LRR class)"/>
    <property type="match status" value="1"/>
</dbReference>
<dbReference type="InterPro" id="IPR036390">
    <property type="entry name" value="WH_DNA-bd_sf"/>
</dbReference>
<proteinExistence type="predicted"/>
<keyword evidence="10" id="KW-1185">Reference proteome</keyword>
<evidence type="ECO:0000259" key="8">
    <source>
        <dbReference type="PROSITE" id="PS50104"/>
    </source>
</evidence>
<dbReference type="SMART" id="SM00369">
    <property type="entry name" value="LRR_TYP"/>
    <property type="match status" value="4"/>
</dbReference>
<dbReference type="InterPro" id="IPR000157">
    <property type="entry name" value="TIR_dom"/>
</dbReference>
<dbReference type="Proteomes" id="UP001324115">
    <property type="component" value="Unassembled WGS sequence"/>
</dbReference>
<keyword evidence="6" id="KW-0520">NAD</keyword>
<dbReference type="InterPro" id="IPR027417">
    <property type="entry name" value="P-loop_NTPase"/>
</dbReference>
<dbReference type="InterPro" id="IPR003591">
    <property type="entry name" value="Leu-rich_rpt_typical-subtyp"/>
</dbReference>
<comment type="caution">
    <text evidence="9">The sequence shown here is derived from an EMBL/GenBank/DDBJ whole genome shotgun (WGS) entry which is preliminary data.</text>
</comment>
<organism evidence="9 10">
    <name type="scientific">Quercus rubra</name>
    <name type="common">Northern red oak</name>
    <name type="synonym">Quercus borealis</name>
    <dbReference type="NCBI Taxonomy" id="3512"/>
    <lineage>
        <taxon>Eukaryota</taxon>
        <taxon>Viridiplantae</taxon>
        <taxon>Streptophyta</taxon>
        <taxon>Embryophyta</taxon>
        <taxon>Tracheophyta</taxon>
        <taxon>Spermatophyta</taxon>
        <taxon>Magnoliopsida</taxon>
        <taxon>eudicotyledons</taxon>
        <taxon>Gunneridae</taxon>
        <taxon>Pentapetalae</taxon>
        <taxon>rosids</taxon>
        <taxon>fabids</taxon>
        <taxon>Fagales</taxon>
        <taxon>Fagaceae</taxon>
        <taxon>Quercus</taxon>
    </lineage>
</organism>
<dbReference type="InterPro" id="IPR042197">
    <property type="entry name" value="Apaf_helical"/>
</dbReference>
<dbReference type="FunFam" id="3.40.50.10140:FF:000007">
    <property type="entry name" value="Disease resistance protein (TIR-NBS-LRR class)"/>
    <property type="match status" value="1"/>
</dbReference>
<dbReference type="SUPFAM" id="SSF52540">
    <property type="entry name" value="P-loop containing nucleoside triphosphate hydrolases"/>
    <property type="match status" value="1"/>
</dbReference>
<dbReference type="PANTHER" id="PTHR11017">
    <property type="entry name" value="LEUCINE-RICH REPEAT-CONTAINING PROTEIN"/>
    <property type="match status" value="1"/>
</dbReference>
<evidence type="ECO:0000256" key="7">
    <source>
        <dbReference type="ARBA" id="ARBA00047304"/>
    </source>
</evidence>
<accession>A0AAN7F1N7</accession>
<sequence>MSTQEASTSSLASSSTSRWTYDVFLSFRGKDTRKNFTDHLYNALKNKGILTFRDDEKLERGKFISQELVKAIEESRFAIVIFSINYAFSTWCLDELVHIVRCRKEKGLEVLPIFYHVNPSDVRKQMGTFGKAFDEYKESFKESIKKVETWRSTLREVANISGWDLQNRHESEFIQHIVKEMMEKLNSKFSRINKNLIGIESIVEELIPSYLDFGNDVCMIGICGMGGMGKTTLARVVYDMYSDQFEVSSFIADVRENSEKGDLLQLQKQFLEESLGEINTKIWNVLQGVDIIKNRLCHKKVLLVLDDVSHVNQLENLAGEHQWFGSGSWIIITTRDEHVLVEHGVLKIYKPNGLKNNDASKLFCLKAFKNEQPKEGYMQLTQEVVKYAGGLPLALVTLGSFLIGRKIDEWQSALDHLKKYPKKGIFDILKISYDGLEGMWKEIFLDIACFFKGWSKFEVIHILENCDFNARIGISVLLDKSLLTVTGYNEKLGMHDLLQEMGENIVRQQSCGELGRQSRLWLFEDLFHVLENNMATNAIQAIVINNWKADFNFEEFPEVFSKMSNLRLLIIDQLHIPNALNRIPNSLRHLSWKYCSLNCLPSSFQPKELVELDLGSSKFEYLWEGKKCFGKLKSINLSFSRNLIRTPDFSGFTRLEILGLVLCANLVGLHPSIGQLSKLKSLNLILCKSLTNLPSLSAKMESLTSIDLCGCSKIKMIPEFEGTMKSLSQLSLGRTAIEELPPSSIECLTALEILDLNGCKDLKCLPSNIDSLRSLKFLNLSGCSKLANLPENLWKINCLERLDLSEISQLEEIELNGLGCLSSLKYLSLSSNNFVTLPAIVSQLSKLEALDLSHCKKLRSMLELPSTTRYINMKRCCSLEPSPALLRQSSLSRRCSFPVFDGYDESSGGVAFTILNRYLQDSFVKKTGYETTTKRKEDGSKIEFQIIIPKRLVQWRLTHRSSGNSISVVLSPNWCNSRWMGFTLCALFNATVYSGFRARVKAIGGMPHSQYVSKFVFETCGADNVWLLYLSRDDWFSTVGNGKCSQIEVVFENDPSSIYHSLQNPVRRCGVSLVYEQDMELMEELNQANAQCCRSSHVITYEGWDGVHHGFVNSKRSHDECDDEFEDD</sequence>
<dbReference type="InterPro" id="IPR058192">
    <property type="entry name" value="WHD_ROQ1-like"/>
</dbReference>
<keyword evidence="4" id="KW-0378">Hydrolase</keyword>
<dbReference type="SUPFAM" id="SSF52200">
    <property type="entry name" value="Toll/Interleukin receptor TIR domain"/>
    <property type="match status" value="1"/>
</dbReference>
<dbReference type="GO" id="GO:0007165">
    <property type="term" value="P:signal transduction"/>
    <property type="evidence" value="ECO:0007669"/>
    <property type="project" value="InterPro"/>
</dbReference>
<dbReference type="PROSITE" id="PS50104">
    <property type="entry name" value="TIR"/>
    <property type="match status" value="1"/>
</dbReference>
<gene>
    <name evidence="9" type="ORF">RGQ29_026325</name>
</gene>
<dbReference type="Pfam" id="PF23286">
    <property type="entry name" value="LRR_13"/>
    <property type="match status" value="1"/>
</dbReference>
<dbReference type="InterPro" id="IPR035897">
    <property type="entry name" value="Toll_tir_struct_dom_sf"/>
</dbReference>
<dbReference type="PRINTS" id="PR00364">
    <property type="entry name" value="DISEASERSIST"/>
</dbReference>
<dbReference type="SUPFAM" id="SSF46785">
    <property type="entry name" value="Winged helix' DNA-binding domain"/>
    <property type="match status" value="1"/>
</dbReference>
<reference evidence="9 10" key="1">
    <citation type="journal article" date="2023" name="G3 (Bethesda)">
        <title>A haplotype-resolved chromosome-scale genome for Quercus rubra L. provides insights into the genetics of adaptive traits for red oak species.</title>
        <authorList>
            <person name="Kapoor B."/>
            <person name="Jenkins J."/>
            <person name="Schmutz J."/>
            <person name="Zhebentyayeva T."/>
            <person name="Kuelheim C."/>
            <person name="Coggeshall M."/>
            <person name="Heim C."/>
            <person name="Lasky J.R."/>
            <person name="Leites L."/>
            <person name="Islam-Faridi N."/>
            <person name="Romero-Severson J."/>
            <person name="DeLeo V.L."/>
            <person name="Lucas S.M."/>
            <person name="Lazic D."/>
            <person name="Gailing O."/>
            <person name="Carlson J."/>
            <person name="Staton M."/>
        </authorList>
    </citation>
    <scope>NUCLEOTIDE SEQUENCE [LARGE SCALE GENOMIC DNA]</scope>
    <source>
        <strain evidence="9">Pseudo-F2</strain>
    </source>
</reference>
<dbReference type="InterPro" id="IPR032675">
    <property type="entry name" value="LRR_dom_sf"/>
</dbReference>
<feature type="domain" description="TIR" evidence="8">
    <location>
        <begin position="19"/>
        <end position="185"/>
    </location>
</feature>
<evidence type="ECO:0000256" key="2">
    <source>
        <dbReference type="ARBA" id="ARBA00022614"/>
    </source>
</evidence>
<evidence type="ECO:0000256" key="4">
    <source>
        <dbReference type="ARBA" id="ARBA00022801"/>
    </source>
</evidence>
<dbReference type="Gene3D" id="1.10.8.430">
    <property type="entry name" value="Helical domain of apoptotic protease-activating factors"/>
    <property type="match status" value="1"/>
</dbReference>
<keyword evidence="2" id="KW-0433">Leucine-rich repeat</keyword>
<comment type="catalytic activity">
    <reaction evidence="7">
        <text>NAD(+) + H2O = ADP-D-ribose + nicotinamide + H(+)</text>
        <dbReference type="Rhea" id="RHEA:16301"/>
        <dbReference type="ChEBI" id="CHEBI:15377"/>
        <dbReference type="ChEBI" id="CHEBI:15378"/>
        <dbReference type="ChEBI" id="CHEBI:17154"/>
        <dbReference type="ChEBI" id="CHEBI:57540"/>
        <dbReference type="ChEBI" id="CHEBI:57967"/>
        <dbReference type="EC" id="3.2.2.6"/>
    </reaction>
    <physiologicalReaction direction="left-to-right" evidence="7">
        <dbReference type="Rhea" id="RHEA:16302"/>
    </physiologicalReaction>
</comment>
<dbReference type="InterPro" id="IPR001611">
    <property type="entry name" value="Leu-rich_rpt"/>
</dbReference>
<evidence type="ECO:0000313" key="9">
    <source>
        <dbReference type="EMBL" id="KAK4583544.1"/>
    </source>
</evidence>
<dbReference type="SUPFAM" id="SSF52058">
    <property type="entry name" value="L domain-like"/>
    <property type="match status" value="1"/>
</dbReference>
<name>A0AAN7F1N7_QUERU</name>
<evidence type="ECO:0000256" key="5">
    <source>
        <dbReference type="ARBA" id="ARBA00022821"/>
    </source>
</evidence>
<dbReference type="Pfam" id="PF20160">
    <property type="entry name" value="C-JID"/>
    <property type="match status" value="1"/>
</dbReference>
<dbReference type="InterPro" id="IPR045344">
    <property type="entry name" value="C-JID"/>
</dbReference>
<keyword evidence="5" id="KW-0611">Plant defense</keyword>
<dbReference type="AlphaFoldDB" id="A0AAN7F1N7"/>
<dbReference type="Pfam" id="PF23282">
    <property type="entry name" value="WHD_ROQ1"/>
    <property type="match status" value="1"/>
</dbReference>
<dbReference type="PANTHER" id="PTHR11017:SF559">
    <property type="entry name" value="DISEASE RESISTANCE PROTEIN CHL1"/>
    <property type="match status" value="1"/>
</dbReference>
<dbReference type="Pfam" id="PF00931">
    <property type="entry name" value="NB-ARC"/>
    <property type="match status" value="1"/>
</dbReference>
<protein>
    <recommendedName>
        <fullName evidence="1">ADP-ribosyl cyclase/cyclic ADP-ribose hydrolase</fullName>
        <ecNumber evidence="1">3.2.2.6</ecNumber>
    </recommendedName>
</protein>
<dbReference type="InterPro" id="IPR044974">
    <property type="entry name" value="Disease_R_plants"/>
</dbReference>
<keyword evidence="3" id="KW-0677">Repeat</keyword>
<dbReference type="Gene3D" id="3.80.10.10">
    <property type="entry name" value="Ribonuclease Inhibitor"/>
    <property type="match status" value="2"/>
</dbReference>
<evidence type="ECO:0000313" key="10">
    <source>
        <dbReference type="Proteomes" id="UP001324115"/>
    </source>
</evidence>
<dbReference type="PROSITE" id="PS51450">
    <property type="entry name" value="LRR"/>
    <property type="match status" value="1"/>
</dbReference>
<evidence type="ECO:0000256" key="3">
    <source>
        <dbReference type="ARBA" id="ARBA00022737"/>
    </source>
</evidence>
<dbReference type="Gene3D" id="3.40.50.10140">
    <property type="entry name" value="Toll/interleukin-1 receptor homology (TIR) domain"/>
    <property type="match status" value="1"/>
</dbReference>